<evidence type="ECO:0000256" key="5">
    <source>
        <dbReference type="ARBA" id="ARBA00041763"/>
    </source>
</evidence>
<dbReference type="EMBL" id="CCKQ01001347">
    <property type="protein sequence ID" value="CDW72449.1"/>
    <property type="molecule type" value="Genomic_DNA"/>
</dbReference>
<name>A0A077ZSD6_STYLE</name>
<dbReference type="InterPro" id="IPR015517">
    <property type="entry name" value="dCMP_deaminase-rel"/>
</dbReference>
<evidence type="ECO:0000256" key="4">
    <source>
        <dbReference type="ARBA" id="ARBA00038938"/>
    </source>
</evidence>
<dbReference type="InterPro" id="IPR027417">
    <property type="entry name" value="P-loop_NTPase"/>
</dbReference>
<evidence type="ECO:0000259" key="6">
    <source>
        <dbReference type="PROSITE" id="PS51747"/>
    </source>
</evidence>
<dbReference type="InterPro" id="IPR002125">
    <property type="entry name" value="CMP_dCMP_dom"/>
</dbReference>
<dbReference type="InterPro" id="IPR035105">
    <property type="entry name" value="Deoxycytidylate_deaminase_dom"/>
</dbReference>
<dbReference type="GO" id="GO:0005737">
    <property type="term" value="C:cytoplasm"/>
    <property type="evidence" value="ECO:0007669"/>
    <property type="project" value="TreeGrafter"/>
</dbReference>
<evidence type="ECO:0000313" key="8">
    <source>
        <dbReference type="Proteomes" id="UP000039865"/>
    </source>
</evidence>
<dbReference type="EC" id="3.5.4.12" evidence="4"/>
<organism evidence="7 8">
    <name type="scientific">Stylonychia lemnae</name>
    <name type="common">Ciliate</name>
    <dbReference type="NCBI Taxonomy" id="5949"/>
    <lineage>
        <taxon>Eukaryota</taxon>
        <taxon>Sar</taxon>
        <taxon>Alveolata</taxon>
        <taxon>Ciliophora</taxon>
        <taxon>Intramacronucleata</taxon>
        <taxon>Spirotrichea</taxon>
        <taxon>Stichotrichia</taxon>
        <taxon>Sporadotrichida</taxon>
        <taxon>Oxytrichidae</taxon>
        <taxon>Stylonychinae</taxon>
        <taxon>Stylonychia</taxon>
    </lineage>
</organism>
<dbReference type="SUPFAM" id="SSF52540">
    <property type="entry name" value="P-loop containing nucleoside triphosphate hydrolases"/>
    <property type="match status" value="1"/>
</dbReference>
<evidence type="ECO:0000256" key="1">
    <source>
        <dbReference type="ARBA" id="ARBA00001947"/>
    </source>
</evidence>
<dbReference type="Proteomes" id="UP000039865">
    <property type="component" value="Unassembled WGS sequence"/>
</dbReference>
<evidence type="ECO:0000256" key="2">
    <source>
        <dbReference type="ARBA" id="ARBA00022727"/>
    </source>
</evidence>
<dbReference type="CDD" id="cd01286">
    <property type="entry name" value="deoxycytidylate_deaminase"/>
    <property type="match status" value="1"/>
</dbReference>
<gene>
    <name evidence="7" type="primary">Contig18213.g19351</name>
    <name evidence="7" type="ORF">STYLEM_1409</name>
</gene>
<dbReference type="OMA" id="NISEFMH"/>
<protein>
    <recommendedName>
        <fullName evidence="5">dCMP deaminase</fullName>
        <ecNumber evidence="4">3.5.4.12</ecNumber>
    </recommendedName>
    <alternativeName>
        <fullName evidence="5">dCMP deaminase</fullName>
    </alternativeName>
</protein>
<dbReference type="PROSITE" id="PS51747">
    <property type="entry name" value="CYT_DCMP_DEAMINASES_2"/>
    <property type="match status" value="1"/>
</dbReference>
<accession>A0A077ZSD6</accession>
<evidence type="ECO:0000313" key="7">
    <source>
        <dbReference type="EMBL" id="CDW72449.1"/>
    </source>
</evidence>
<comment type="cofactor">
    <cofactor evidence="1">
        <name>Zn(2+)</name>
        <dbReference type="ChEBI" id="CHEBI:29105"/>
    </cofactor>
</comment>
<dbReference type="PANTHER" id="PTHR11086:SF18">
    <property type="entry name" value="DEOXYCYTIDYLATE DEAMINASE"/>
    <property type="match status" value="1"/>
</dbReference>
<feature type="domain" description="CMP/dCMP-type deaminase" evidence="6">
    <location>
        <begin position="215"/>
        <end position="351"/>
    </location>
</feature>
<dbReference type="OrthoDB" id="6710946at2759"/>
<reference evidence="7 8" key="1">
    <citation type="submission" date="2014-06" db="EMBL/GenBank/DDBJ databases">
        <authorList>
            <person name="Swart Estienne"/>
        </authorList>
    </citation>
    <scope>NUCLEOTIDE SEQUENCE [LARGE SCALE GENOMIC DNA]</scope>
    <source>
        <strain evidence="7 8">130c</strain>
    </source>
</reference>
<dbReference type="PANTHER" id="PTHR11086">
    <property type="entry name" value="DEOXYCYTIDYLATE DEAMINASE-RELATED"/>
    <property type="match status" value="1"/>
</dbReference>
<evidence type="ECO:0000256" key="3">
    <source>
        <dbReference type="ARBA" id="ARBA00022801"/>
    </source>
</evidence>
<keyword evidence="2" id="KW-0545">Nucleotide biosynthesis</keyword>
<dbReference type="InParanoid" id="A0A077ZSD6"/>
<dbReference type="GO" id="GO:0004132">
    <property type="term" value="F:dCMP deaminase activity"/>
    <property type="evidence" value="ECO:0007669"/>
    <property type="project" value="UniProtKB-EC"/>
</dbReference>
<proteinExistence type="predicted"/>
<dbReference type="GO" id="GO:0009165">
    <property type="term" value="P:nucleotide biosynthetic process"/>
    <property type="evidence" value="ECO:0007669"/>
    <property type="project" value="UniProtKB-KW"/>
</dbReference>
<sequence length="356" mass="41211">MIIGLTGPICAGKTALAQYLKDKYDFKVINLLLLFREVTDDDVKLTLDSPKKRSEEDDDTNDNETLSQTNSFASINELESIVEAMQIPFDQDSFTVFRTITSDWKSHYVIYPLSSCEEIQIMIYYFILYECDAPVKQRYLRFKQKYNQQSSMSLENFVDLDDNINFNKEEYSMYKTDEEHQHFIRRRFHNSGDILDFYRTLDEFKFDNKDLVRPSWDTYFMKFAELAAQRSNCMKRGNGAIIVKDFRIVSTGYNGTPFKHINCNEGGCQRCNSNVAQGLELDKCKCLHAEESACIEAGRPRTLDAIIYTTSFPCLLCTKIIIQAGIRKIVYNKNYDSVLSKEMLAESGIELVQHVV</sequence>
<dbReference type="AlphaFoldDB" id="A0A077ZSD6"/>
<dbReference type="InterPro" id="IPR016193">
    <property type="entry name" value="Cytidine_deaminase-like"/>
</dbReference>
<dbReference type="Gene3D" id="3.40.140.10">
    <property type="entry name" value="Cytidine Deaminase, domain 2"/>
    <property type="match status" value="1"/>
</dbReference>
<dbReference type="SUPFAM" id="SSF53927">
    <property type="entry name" value="Cytidine deaminase-like"/>
    <property type="match status" value="1"/>
</dbReference>
<dbReference type="Gene3D" id="3.40.50.300">
    <property type="entry name" value="P-loop containing nucleotide triphosphate hydrolases"/>
    <property type="match status" value="1"/>
</dbReference>
<keyword evidence="8" id="KW-1185">Reference proteome</keyword>
<dbReference type="Pfam" id="PF00383">
    <property type="entry name" value="dCMP_cyt_deam_1"/>
    <property type="match status" value="1"/>
</dbReference>
<keyword evidence="3" id="KW-0378">Hydrolase</keyword>